<feature type="domain" description="ABC transmembrane type-1" evidence="15">
    <location>
        <begin position="632"/>
        <end position="922"/>
    </location>
</feature>
<evidence type="ECO:0000256" key="6">
    <source>
        <dbReference type="ARBA" id="ARBA00022737"/>
    </source>
</evidence>
<evidence type="ECO:0000313" key="16">
    <source>
        <dbReference type="EMBL" id="RLL97489.1"/>
    </source>
</evidence>
<dbReference type="OrthoDB" id="6500128at2759"/>
<feature type="transmembrane region" description="Helical" evidence="13">
    <location>
        <begin position="1512"/>
        <end position="1532"/>
    </location>
</feature>
<dbReference type="FunFam" id="3.40.50.300:FF:000913">
    <property type="entry name" value="ABC multidrug transporter SitT"/>
    <property type="match status" value="1"/>
</dbReference>
<dbReference type="Pfam" id="PF00664">
    <property type="entry name" value="ABC_membrane"/>
    <property type="match status" value="2"/>
</dbReference>
<proteinExistence type="inferred from homology"/>
<keyword evidence="7" id="KW-0547">Nucleotide-binding</keyword>
<feature type="transmembrane region" description="Helical" evidence="13">
    <location>
        <begin position="754"/>
        <end position="774"/>
    </location>
</feature>
<evidence type="ECO:0000256" key="13">
    <source>
        <dbReference type="SAM" id="Phobius"/>
    </source>
</evidence>
<dbReference type="CDD" id="cd18578">
    <property type="entry name" value="ABC_6TM_Pgp_ABCB1_D2_like"/>
    <property type="match status" value="1"/>
</dbReference>
<feature type="transmembrane region" description="Helical" evidence="13">
    <location>
        <begin position="627"/>
        <end position="647"/>
    </location>
</feature>
<dbReference type="PANTHER" id="PTHR43394:SF27">
    <property type="entry name" value="ATP-DEPENDENT TRANSLOCASE ABCB1-LIKE"/>
    <property type="match status" value="1"/>
</dbReference>
<dbReference type="InterPro" id="IPR003439">
    <property type="entry name" value="ABC_transporter-like_ATP-bd"/>
</dbReference>
<evidence type="ECO:0000256" key="3">
    <source>
        <dbReference type="ARBA" id="ARBA00022448"/>
    </source>
</evidence>
<dbReference type="Gene3D" id="3.40.50.300">
    <property type="entry name" value="P-loop containing nucleotide triphosphate hydrolases"/>
    <property type="match status" value="2"/>
</dbReference>
<keyword evidence="5 13" id="KW-0812">Transmembrane</keyword>
<accession>A0A3R7FT39</accession>
<dbReference type="InterPro" id="IPR027417">
    <property type="entry name" value="P-loop_NTPase"/>
</dbReference>
<name>A0A3R7FT39_9EURO</name>
<dbReference type="SUPFAM" id="SSF90123">
    <property type="entry name" value="ABC transporter transmembrane region"/>
    <property type="match status" value="2"/>
</dbReference>
<dbReference type="CDD" id="cd03249">
    <property type="entry name" value="ABC_MTABC3_MDL1_MDL2"/>
    <property type="match status" value="2"/>
</dbReference>
<keyword evidence="8" id="KW-0067">ATP-binding</keyword>
<dbReference type="InterPro" id="IPR017871">
    <property type="entry name" value="ABC_transporter-like_CS"/>
</dbReference>
<protein>
    <submittedName>
        <fullName evidence="16">Uncharacterized protein</fullName>
    </submittedName>
</protein>
<keyword evidence="6" id="KW-0677">Repeat</keyword>
<dbReference type="STRING" id="1245748.A0A3R7FT39"/>
<dbReference type="EMBL" id="NIDN02000076">
    <property type="protein sequence ID" value="RLL97489.1"/>
    <property type="molecule type" value="Genomic_DNA"/>
</dbReference>
<dbReference type="GO" id="GO:0005886">
    <property type="term" value="C:plasma membrane"/>
    <property type="evidence" value="ECO:0007669"/>
    <property type="project" value="UniProtKB-SubCell"/>
</dbReference>
<keyword evidence="10 13" id="KW-0472">Membrane</keyword>
<evidence type="ECO:0000256" key="11">
    <source>
        <dbReference type="ARBA" id="ARBA00023180"/>
    </source>
</evidence>
<dbReference type="PANTHER" id="PTHR43394">
    <property type="entry name" value="ATP-DEPENDENT PERMEASE MDL1, MITOCHONDRIAL"/>
    <property type="match status" value="1"/>
</dbReference>
<feature type="region of interest" description="Disordered" evidence="12">
    <location>
        <begin position="1207"/>
        <end position="1234"/>
    </location>
</feature>
<feature type="domain" description="ABC transporter" evidence="14">
    <location>
        <begin position="1614"/>
        <end position="1853"/>
    </location>
</feature>
<dbReference type="InterPro" id="IPR003593">
    <property type="entry name" value="AAA+_ATPase"/>
</dbReference>
<evidence type="ECO:0000256" key="9">
    <source>
        <dbReference type="ARBA" id="ARBA00022989"/>
    </source>
</evidence>
<evidence type="ECO:0000256" key="4">
    <source>
        <dbReference type="ARBA" id="ARBA00022475"/>
    </source>
</evidence>
<dbReference type="SUPFAM" id="SSF51735">
    <property type="entry name" value="NAD(P)-binding Rossmann-fold domains"/>
    <property type="match status" value="1"/>
</dbReference>
<feature type="transmembrane region" description="Helical" evidence="13">
    <location>
        <begin position="1326"/>
        <end position="1353"/>
    </location>
</feature>
<feature type="transmembrane region" description="Helical" evidence="13">
    <location>
        <begin position="678"/>
        <end position="705"/>
    </location>
</feature>
<dbReference type="CDD" id="cd18577">
    <property type="entry name" value="ABC_6TM_Pgp_ABCB1_D1_like"/>
    <property type="match status" value="1"/>
</dbReference>
<evidence type="ECO:0000256" key="2">
    <source>
        <dbReference type="ARBA" id="ARBA00007577"/>
    </source>
</evidence>
<keyword evidence="4" id="KW-1003">Cell membrane</keyword>
<keyword evidence="9 13" id="KW-1133">Transmembrane helix</keyword>
<feature type="transmembrane region" description="Helical" evidence="13">
    <location>
        <begin position="894"/>
        <end position="914"/>
    </location>
</feature>
<dbReference type="GO" id="GO:0016887">
    <property type="term" value="F:ATP hydrolysis activity"/>
    <property type="evidence" value="ECO:0007669"/>
    <property type="project" value="InterPro"/>
</dbReference>
<evidence type="ECO:0000313" key="17">
    <source>
        <dbReference type="Proteomes" id="UP000215289"/>
    </source>
</evidence>
<dbReference type="SMART" id="SM00382">
    <property type="entry name" value="AAA"/>
    <property type="match status" value="2"/>
</dbReference>
<dbReference type="GO" id="GO:0005524">
    <property type="term" value="F:ATP binding"/>
    <property type="evidence" value="ECO:0007669"/>
    <property type="project" value="UniProtKB-KW"/>
</dbReference>
<keyword evidence="11" id="KW-0325">Glycoprotein</keyword>
<dbReference type="PROSITE" id="PS50893">
    <property type="entry name" value="ABC_TRANSPORTER_2"/>
    <property type="match status" value="2"/>
</dbReference>
<feature type="transmembrane region" description="Helical" evidence="13">
    <location>
        <begin position="859"/>
        <end position="882"/>
    </location>
</feature>
<dbReference type="Proteomes" id="UP000215289">
    <property type="component" value="Unassembled WGS sequence"/>
</dbReference>
<keyword evidence="17" id="KW-1185">Reference proteome</keyword>
<feature type="domain" description="ABC transporter" evidence="14">
    <location>
        <begin position="957"/>
        <end position="1202"/>
    </location>
</feature>
<dbReference type="InterPro" id="IPR011527">
    <property type="entry name" value="ABC1_TM_dom"/>
</dbReference>
<evidence type="ECO:0000256" key="8">
    <source>
        <dbReference type="ARBA" id="ARBA00022840"/>
    </source>
</evidence>
<evidence type="ECO:0000256" key="10">
    <source>
        <dbReference type="ARBA" id="ARBA00023136"/>
    </source>
</evidence>
<dbReference type="GO" id="GO:0015421">
    <property type="term" value="F:ABC-type oligopeptide transporter activity"/>
    <property type="evidence" value="ECO:0007669"/>
    <property type="project" value="TreeGrafter"/>
</dbReference>
<feature type="transmembrane region" description="Helical" evidence="13">
    <location>
        <begin position="1282"/>
        <end position="1306"/>
    </location>
</feature>
<dbReference type="InterPro" id="IPR036640">
    <property type="entry name" value="ABC1_TM_sf"/>
</dbReference>
<dbReference type="GO" id="GO:0005743">
    <property type="term" value="C:mitochondrial inner membrane"/>
    <property type="evidence" value="ECO:0007669"/>
    <property type="project" value="TreeGrafter"/>
</dbReference>
<evidence type="ECO:0000256" key="5">
    <source>
        <dbReference type="ARBA" id="ARBA00022692"/>
    </source>
</evidence>
<dbReference type="PROSITE" id="PS50929">
    <property type="entry name" value="ABC_TM1F"/>
    <property type="match status" value="2"/>
</dbReference>
<evidence type="ECO:0000256" key="1">
    <source>
        <dbReference type="ARBA" id="ARBA00004651"/>
    </source>
</evidence>
<evidence type="ECO:0000256" key="12">
    <source>
        <dbReference type="SAM" id="MobiDB-lite"/>
    </source>
</evidence>
<sequence length="1861" mass="205236">MMDLAGWNQVLVLDLSILNQIYHRWRRVDPDVPRVITWKTENRYGSFTAKQREPGKFELDLEQDKSVIWYKVTLCDGTVTQKGGPSTTVEKWTMAFPVVFEKYEASHDQKAALNLDDKALRYHGARIRFQNKAGVFPYPRMAGGPQQPLLWTLWSDLGFDFFFVTNLLKHWFEGDECMPADNGTLGLFIGLVPEDKVEEDRYHFGPTDLAYEVRHGCLYAKMMTHNRPLPDTSPSLGDLKADPDTAKLCISGDDFFDGWLLKQLRPANRVFEVYPNPTLGFTNFSMGDNPMFMNADDPYYAFQRENDGFSYVWCPDPAATAKSDMSTSNRIVLDISPSGSITWHGKIVINIIPPSISGGGDPLEWSVSLGVTQIDTSDGSLMVQRVGPPDYTYDNPDPWTTHFWWSVGEAITSYIIKQVGLANMHRFYVAGYDNFLGADPTFKGRDLVASLVMNGTVPHLVFIASRDHLDANITVCRDWAAKEGLLRHFSNRENGPSPDGQPNYNNSKLMLMYVVEEICKRAVGADGTVQVIVNSICPGLVYTSIARSIVENSTLMQLLAPLYLGGIGKSADYGARFYVTAALTPKGKHISAPQSDMEKNQELKPDGKPSGFKSYMRIFNYADRTSWILYSVAVVAAIAAGSALPLMDLIFGKFVTTFNNFALGEVGPDDYMREVSKYALYLVYLFIAKFALVYIHTVAASIAAIRATKALRLDFLQSLFRQDMTYFDSKDAGSPSVKVTTNGNLVTNGISEKLSVFVQSCATFVAAFVVAFAVQWKLTLITICVVPSILIVTGVCMGIEVKNEDRLIGIYSRASLVAEEVFSSISTVHAFWLQPVMAKRYEEYLAELERVGMKKSPNYGVLFSTEFFCVYSGYGLAFWQGIRMFARGEVQEPGDIVTVIFAVIVAATALTQIAPQIITITKATAAADELFRIIDKKSAIDSLSTAGLTPEKCAGEIEIKGLDFAYPSRPETQVLNDLNLSVPAGRTTALVGASGCGKSTIVGLLERWYDPAAGMILLDGIDIQTLNIAWLRTQIRLVQQEPVLFSGTIFDNVAFGLEGTPYAEAPYEEKLALVREACRDACAHEFIENLPKQYDTQIGERARMLSGGQKQRIAIARSIISRPSVLLLDEATSALDPKAERIVQSALDNISVGRTTITIAHKLSTVQKADNIVVMSAGRIIEQGTHHELIARDGAYARLVGTQDLEKANGKAEEQVDSEEEGVSGENTDAKSDAKLSLHHTRSVGAESLSVDEKAKALAKETMGYSLIRCLWLLIKEQRQLWGLYAIVACLCILGGGTFPAQAVILARTFQVFQLRGSEAVRRGDFWALMFFVVALANFFLYFVLGWTANIIIQKVSRRYRRELFRNTMKQDIAFFDLEHNATGAICSRLLIHASNLNELLGINSGLILINIVTVVSVSVLGIAYGWKLGLVCVFGALPPLLLSGYFRICLEYKLEEDTSARFSSSAAIAAEAVSAIRTVASLTLEKKMLQIYRERLTVVAEQSVKALTFTMLWYSLTQSINFLAMALGFWYGGKLISTGEYTNEQFFVIFTAVVVGGENAASIFQYTTSITKATGSTNYIFWLRQRVPAIDNSFSDEPPSDGPSDTGAVTVDCHALDFAYPSRPRSKVISGIDVTIPPVKFVAFVGPSGCGKSTMINLLSRFYDPTSGYIAINDQPIHAISPQDHRRRLALVQQEPVLYQGSIRENVAMGLVESKEATESQIEQACKDANIFDFVLSLPDGLGSEVGARGAKLSGGQRQRVAIARALIRDPKILLLDEATSALDTESEKIVQAALNEATRGGKRSTVAVAHRLSTVKDADCIFVFQAGRIVEAGSHAELLEKRGHYYEMCKSQALDKALG</sequence>
<feature type="transmembrane region" description="Helical" evidence="13">
    <location>
        <begin position="780"/>
        <end position="799"/>
    </location>
</feature>
<gene>
    <name evidence="16" type="ORF">CFD26_101718</name>
</gene>
<dbReference type="InterPro" id="IPR036291">
    <property type="entry name" value="NAD(P)-bd_dom_sf"/>
</dbReference>
<dbReference type="FunFam" id="1.20.1560.10:FF:000057">
    <property type="entry name" value="ABC multidrug transporter SitT"/>
    <property type="match status" value="1"/>
</dbReference>
<keyword evidence="3" id="KW-0813">Transport</keyword>
<feature type="transmembrane region" description="Helical" evidence="13">
    <location>
        <begin position="1400"/>
        <end position="1423"/>
    </location>
</feature>
<evidence type="ECO:0000259" key="14">
    <source>
        <dbReference type="PROSITE" id="PS50893"/>
    </source>
</evidence>
<dbReference type="Pfam" id="PF00005">
    <property type="entry name" value="ABC_tran"/>
    <property type="match status" value="2"/>
</dbReference>
<organism evidence="16 17">
    <name type="scientific">Aspergillus turcosus</name>
    <dbReference type="NCBI Taxonomy" id="1245748"/>
    <lineage>
        <taxon>Eukaryota</taxon>
        <taxon>Fungi</taxon>
        <taxon>Dikarya</taxon>
        <taxon>Ascomycota</taxon>
        <taxon>Pezizomycotina</taxon>
        <taxon>Eurotiomycetes</taxon>
        <taxon>Eurotiomycetidae</taxon>
        <taxon>Eurotiales</taxon>
        <taxon>Aspergillaceae</taxon>
        <taxon>Aspergillus</taxon>
        <taxon>Aspergillus subgen. Fumigati</taxon>
    </lineage>
</organism>
<reference evidence="16 17" key="1">
    <citation type="submission" date="2018-08" db="EMBL/GenBank/DDBJ databases">
        <title>Draft genome sequences of two Aspergillus turcosus clinical strains isolated from bronchoalveolar lavage fluid: one azole-susceptible and the other azole-resistant.</title>
        <authorList>
            <person name="Parent-Michaud M."/>
            <person name="Dufresne P.J."/>
            <person name="Fournier E."/>
            <person name="Martineau C."/>
            <person name="Moreira S."/>
            <person name="Perkins V."/>
            <person name="De Repentigny L."/>
            <person name="Dufresne S.F."/>
        </authorList>
    </citation>
    <scope>NUCLEOTIDE SEQUENCE [LARGE SCALE GENOMIC DNA]</scope>
    <source>
        <strain evidence="16">HMR AF 1038</strain>
    </source>
</reference>
<dbReference type="PROSITE" id="PS00211">
    <property type="entry name" value="ABC_TRANSPORTER_1"/>
    <property type="match status" value="2"/>
</dbReference>
<dbReference type="FunFam" id="3.40.50.300:FF:001530">
    <property type="entry name" value="ABC multidrug transporter (Eurofung)"/>
    <property type="match status" value="1"/>
</dbReference>
<comment type="caution">
    <text evidence="16">The sequence shown here is derived from an EMBL/GenBank/DDBJ whole genome shotgun (WGS) entry which is preliminary data.</text>
</comment>
<comment type="subcellular location">
    <subcellularLocation>
        <location evidence="1">Cell membrane</location>
        <topology evidence="1">Multi-pass membrane protein</topology>
    </subcellularLocation>
</comment>
<dbReference type="SUPFAM" id="SSF52540">
    <property type="entry name" value="P-loop containing nucleoside triphosphate hydrolases"/>
    <property type="match status" value="2"/>
</dbReference>
<comment type="similarity">
    <text evidence="2">Belongs to the ABC transporter superfamily. ABCB family. Multidrug resistance exporter (TC 3.A.1.201) subfamily.</text>
</comment>
<dbReference type="GO" id="GO:0090374">
    <property type="term" value="P:oligopeptide export from mitochondrion"/>
    <property type="evidence" value="ECO:0007669"/>
    <property type="project" value="TreeGrafter"/>
</dbReference>
<dbReference type="Gene3D" id="1.20.1560.10">
    <property type="entry name" value="ABC transporter type 1, transmembrane domain"/>
    <property type="match status" value="1"/>
</dbReference>
<evidence type="ECO:0000256" key="7">
    <source>
        <dbReference type="ARBA" id="ARBA00022741"/>
    </source>
</evidence>
<dbReference type="Gene3D" id="3.40.50.720">
    <property type="entry name" value="NAD(P)-binding Rossmann-like Domain"/>
    <property type="match status" value="1"/>
</dbReference>
<feature type="domain" description="ABC transmembrane type-1" evidence="15">
    <location>
        <begin position="1286"/>
        <end position="1573"/>
    </location>
</feature>
<dbReference type="InterPro" id="IPR039421">
    <property type="entry name" value="Type_1_exporter"/>
</dbReference>
<evidence type="ECO:0000259" key="15">
    <source>
        <dbReference type="PROSITE" id="PS50929"/>
    </source>
</evidence>